<comment type="subcellular location">
    <subcellularLocation>
        <location evidence="1">Cell membrane</location>
        <topology evidence="1">Multi-pass membrane protein</topology>
    </subcellularLocation>
</comment>
<evidence type="ECO:0000256" key="4">
    <source>
        <dbReference type="ARBA" id="ARBA00022989"/>
    </source>
</evidence>
<dbReference type="Pfam" id="PF03899">
    <property type="entry name" value="ATP-synt_I"/>
    <property type="match status" value="1"/>
</dbReference>
<dbReference type="Proteomes" id="UP000295611">
    <property type="component" value="Unassembled WGS sequence"/>
</dbReference>
<keyword evidence="5 6" id="KW-0472">Membrane</keyword>
<keyword evidence="8" id="KW-1185">Reference proteome</keyword>
<reference evidence="7 8" key="1">
    <citation type="submission" date="2019-03" db="EMBL/GenBank/DDBJ databases">
        <title>Genomic Encyclopedia of Type Strains, Phase III (KMG-III): the genomes of soil and plant-associated and newly described type strains.</title>
        <authorList>
            <person name="Whitman W."/>
        </authorList>
    </citation>
    <scope>NUCLEOTIDE SEQUENCE [LARGE SCALE GENOMIC DNA]</scope>
    <source>
        <strain evidence="7 8">CECT 8976</strain>
    </source>
</reference>
<feature type="transmembrane region" description="Helical" evidence="6">
    <location>
        <begin position="36"/>
        <end position="55"/>
    </location>
</feature>
<accession>A0A4R7B9J5</accession>
<feature type="transmembrane region" description="Helical" evidence="6">
    <location>
        <begin position="76"/>
        <end position="93"/>
    </location>
</feature>
<dbReference type="OrthoDB" id="8596065at2"/>
<keyword evidence="4 6" id="KW-1133">Transmembrane helix</keyword>
<dbReference type="EMBL" id="SNZP01000004">
    <property type="protein sequence ID" value="TDR80662.1"/>
    <property type="molecule type" value="Genomic_DNA"/>
</dbReference>
<dbReference type="GO" id="GO:0005886">
    <property type="term" value="C:plasma membrane"/>
    <property type="evidence" value="ECO:0007669"/>
    <property type="project" value="UniProtKB-SubCell"/>
</dbReference>
<protein>
    <submittedName>
        <fullName evidence="7">ATP synthase protein I</fullName>
    </submittedName>
</protein>
<sequence length="119" mass="12890">MNNPDIARVLRLQLKLVLAAVALSAILGGMRANVVVSTSLGGLSALIPAWVYSRIAYAKRHVPPSVLMRAHFRGEAVKFMLTVAMFGCVLVYYKNLSVAGLFCGYLAAVSGYWFGLLIK</sequence>
<evidence type="ECO:0000256" key="3">
    <source>
        <dbReference type="ARBA" id="ARBA00022692"/>
    </source>
</evidence>
<dbReference type="InterPro" id="IPR005598">
    <property type="entry name" value="ATP_synth_I"/>
</dbReference>
<name>A0A4R7B9J5_9NEIS</name>
<evidence type="ECO:0000313" key="7">
    <source>
        <dbReference type="EMBL" id="TDR80662.1"/>
    </source>
</evidence>
<proteinExistence type="predicted"/>
<organism evidence="7 8">
    <name type="scientific">Paludibacterium purpuratum</name>
    <dbReference type="NCBI Taxonomy" id="1144873"/>
    <lineage>
        <taxon>Bacteria</taxon>
        <taxon>Pseudomonadati</taxon>
        <taxon>Pseudomonadota</taxon>
        <taxon>Betaproteobacteria</taxon>
        <taxon>Neisseriales</taxon>
        <taxon>Chromobacteriaceae</taxon>
        <taxon>Paludibacterium</taxon>
    </lineage>
</organism>
<keyword evidence="2" id="KW-1003">Cell membrane</keyword>
<feature type="transmembrane region" description="Helical" evidence="6">
    <location>
        <begin position="12"/>
        <end position="30"/>
    </location>
</feature>
<feature type="transmembrane region" description="Helical" evidence="6">
    <location>
        <begin position="99"/>
        <end position="118"/>
    </location>
</feature>
<comment type="caution">
    <text evidence="7">The sequence shown here is derived from an EMBL/GenBank/DDBJ whole genome shotgun (WGS) entry which is preliminary data.</text>
</comment>
<evidence type="ECO:0000256" key="6">
    <source>
        <dbReference type="SAM" id="Phobius"/>
    </source>
</evidence>
<gene>
    <name evidence="7" type="ORF">DFP86_104162</name>
</gene>
<keyword evidence="3 6" id="KW-0812">Transmembrane</keyword>
<evidence type="ECO:0000313" key="8">
    <source>
        <dbReference type="Proteomes" id="UP000295611"/>
    </source>
</evidence>
<dbReference type="RefSeq" id="WP_133679235.1">
    <property type="nucleotide sequence ID" value="NZ_SNZP01000004.1"/>
</dbReference>
<dbReference type="AlphaFoldDB" id="A0A4R7B9J5"/>
<evidence type="ECO:0000256" key="1">
    <source>
        <dbReference type="ARBA" id="ARBA00004651"/>
    </source>
</evidence>
<evidence type="ECO:0000256" key="2">
    <source>
        <dbReference type="ARBA" id="ARBA00022475"/>
    </source>
</evidence>
<evidence type="ECO:0000256" key="5">
    <source>
        <dbReference type="ARBA" id="ARBA00023136"/>
    </source>
</evidence>